<reference evidence="5 6" key="1">
    <citation type="submission" date="2020-08" db="EMBL/GenBank/DDBJ databases">
        <title>Sequencing the genomes of 1000 actinobacteria strains.</title>
        <authorList>
            <person name="Klenk H.-P."/>
        </authorList>
    </citation>
    <scope>NUCLEOTIDE SEQUENCE [LARGE SCALE GENOMIC DNA]</scope>
    <source>
        <strain evidence="5 6">DSM 105369</strain>
    </source>
</reference>
<dbReference type="GO" id="GO:0003677">
    <property type="term" value="F:DNA binding"/>
    <property type="evidence" value="ECO:0007669"/>
    <property type="project" value="UniProtKB-KW"/>
</dbReference>
<comment type="similarity">
    <text evidence="1">Belongs to the BlaI transcriptional regulatory family.</text>
</comment>
<dbReference type="GO" id="GO:0045892">
    <property type="term" value="P:negative regulation of DNA-templated transcription"/>
    <property type="evidence" value="ECO:0007669"/>
    <property type="project" value="InterPro"/>
</dbReference>
<proteinExistence type="inferred from homology"/>
<dbReference type="InterPro" id="IPR005650">
    <property type="entry name" value="BlaI_family"/>
</dbReference>
<dbReference type="Gene3D" id="6.10.140.850">
    <property type="match status" value="1"/>
</dbReference>
<evidence type="ECO:0000256" key="2">
    <source>
        <dbReference type="ARBA" id="ARBA00023015"/>
    </source>
</evidence>
<dbReference type="SUPFAM" id="SSF46785">
    <property type="entry name" value="Winged helix' DNA-binding domain"/>
    <property type="match status" value="1"/>
</dbReference>
<dbReference type="InterPro" id="IPR036388">
    <property type="entry name" value="WH-like_DNA-bd_sf"/>
</dbReference>
<dbReference type="Pfam" id="PF03965">
    <property type="entry name" value="Penicillinase_R"/>
    <property type="match status" value="1"/>
</dbReference>
<evidence type="ECO:0000256" key="1">
    <source>
        <dbReference type="ARBA" id="ARBA00011046"/>
    </source>
</evidence>
<keyword evidence="4" id="KW-0804">Transcription</keyword>
<dbReference type="PIRSF" id="PIRSF019455">
    <property type="entry name" value="CopR_AtkY"/>
    <property type="match status" value="1"/>
</dbReference>
<dbReference type="Gene3D" id="1.10.10.10">
    <property type="entry name" value="Winged helix-like DNA-binding domain superfamily/Winged helix DNA-binding domain"/>
    <property type="match status" value="1"/>
</dbReference>
<keyword evidence="3" id="KW-0238">DNA-binding</keyword>
<keyword evidence="6" id="KW-1185">Reference proteome</keyword>
<protein>
    <submittedName>
        <fullName evidence="5">Putative transcriptional regulator</fullName>
    </submittedName>
</protein>
<accession>A0A839N7Q4</accession>
<evidence type="ECO:0000256" key="3">
    <source>
        <dbReference type="ARBA" id="ARBA00023125"/>
    </source>
</evidence>
<evidence type="ECO:0000313" key="5">
    <source>
        <dbReference type="EMBL" id="MBB2892044.1"/>
    </source>
</evidence>
<gene>
    <name evidence="5" type="ORF">FHU39_002028</name>
</gene>
<evidence type="ECO:0000313" key="6">
    <source>
        <dbReference type="Proteomes" id="UP000559182"/>
    </source>
</evidence>
<evidence type="ECO:0000256" key="4">
    <source>
        <dbReference type="ARBA" id="ARBA00023163"/>
    </source>
</evidence>
<dbReference type="AlphaFoldDB" id="A0A839N7Q4"/>
<dbReference type="EMBL" id="JACHVQ010000001">
    <property type="protein sequence ID" value="MBB2892044.1"/>
    <property type="molecule type" value="Genomic_DNA"/>
</dbReference>
<dbReference type="InterPro" id="IPR036390">
    <property type="entry name" value="WH_DNA-bd_sf"/>
</dbReference>
<comment type="caution">
    <text evidence="5">The sequence shown here is derived from an EMBL/GenBank/DDBJ whole genome shotgun (WGS) entry which is preliminary data.</text>
</comment>
<organism evidence="5 6">
    <name type="scientific">Flexivirga oryzae</name>
    <dbReference type="NCBI Taxonomy" id="1794944"/>
    <lineage>
        <taxon>Bacteria</taxon>
        <taxon>Bacillati</taxon>
        <taxon>Actinomycetota</taxon>
        <taxon>Actinomycetes</taxon>
        <taxon>Micrococcales</taxon>
        <taxon>Dermacoccaceae</taxon>
        <taxon>Flexivirga</taxon>
    </lineage>
</organism>
<keyword evidence="2" id="KW-0805">Transcription regulation</keyword>
<dbReference type="Proteomes" id="UP000559182">
    <property type="component" value="Unassembled WGS sequence"/>
</dbReference>
<name>A0A839N7Q4_9MICO</name>
<sequence length="129" mass="14403">MPRFGDLEAAIMDQVWALGDPVRVRDVLEELQRSPVPAYTTVQTVMDILFRKGWLTRRKRGRVNLYAAAASREDYVAQLMGEALAEAKDRSAVLVRLVGEMDPVESAELRTLLEAARSDRSDPDSEGAQ</sequence>
<dbReference type="RefSeq" id="WP_183320220.1">
    <property type="nucleotide sequence ID" value="NZ_JACHVQ010000001.1"/>
</dbReference>